<protein>
    <submittedName>
        <fullName evidence="1">Uncharacterized protein</fullName>
    </submittedName>
</protein>
<reference evidence="1 2" key="1">
    <citation type="submission" date="2020-07" db="EMBL/GenBank/DDBJ databases">
        <title>Sequencing the genomes of 1000 actinobacteria strains.</title>
        <authorList>
            <person name="Klenk H.-P."/>
        </authorList>
    </citation>
    <scope>NUCLEOTIDE SEQUENCE [LARGE SCALE GENOMIC DNA]</scope>
    <source>
        <strain evidence="1 2">DSM 44749</strain>
    </source>
</reference>
<proteinExistence type="predicted"/>
<evidence type="ECO:0000313" key="2">
    <source>
        <dbReference type="Proteomes" id="UP000549695"/>
    </source>
</evidence>
<gene>
    <name evidence="1" type="ORF">HDA37_000651</name>
</gene>
<dbReference type="Proteomes" id="UP000549695">
    <property type="component" value="Unassembled WGS sequence"/>
</dbReference>
<comment type="caution">
    <text evidence="1">The sequence shown here is derived from an EMBL/GenBank/DDBJ whole genome shotgun (WGS) entry which is preliminary data.</text>
</comment>
<accession>A0A852W339</accession>
<dbReference type="AlphaFoldDB" id="A0A852W339"/>
<dbReference type="GeneID" id="98050471"/>
<organism evidence="1 2">
    <name type="scientific">Pseudonocardia alni</name>
    <name type="common">Amycolata alni</name>
    <dbReference type="NCBI Taxonomy" id="33907"/>
    <lineage>
        <taxon>Bacteria</taxon>
        <taxon>Bacillati</taxon>
        <taxon>Actinomycetota</taxon>
        <taxon>Actinomycetes</taxon>
        <taxon>Pseudonocardiales</taxon>
        <taxon>Pseudonocardiaceae</taxon>
        <taxon>Pseudonocardia</taxon>
    </lineage>
</organism>
<name>A0A852W339_PSEA5</name>
<evidence type="ECO:0000313" key="1">
    <source>
        <dbReference type="EMBL" id="NYG00366.1"/>
    </source>
</evidence>
<dbReference type="EMBL" id="JACCCZ010000001">
    <property type="protein sequence ID" value="NYG00366.1"/>
    <property type="molecule type" value="Genomic_DNA"/>
</dbReference>
<keyword evidence="2" id="KW-1185">Reference proteome</keyword>
<dbReference type="RefSeq" id="WP_179760201.1">
    <property type="nucleotide sequence ID" value="NZ_BAAAJZ010000005.1"/>
</dbReference>
<sequence>MHADRAEVAERWGLWREAAAVALAAALDRPADPARWSQAQAAVRRLSRSVAMTGSPGRWTLPTLGQARAALTAAGVTRDDR</sequence>